<accession>A0AAN6ZY47</accession>
<feature type="compositionally biased region" description="Polar residues" evidence="14">
    <location>
        <begin position="299"/>
        <end position="311"/>
    </location>
</feature>
<comment type="similarity">
    <text evidence="4">Belongs to the universal ribosomal protein uL15 family.</text>
</comment>
<dbReference type="AlphaFoldDB" id="A0AAN6ZY47"/>
<dbReference type="InterPro" id="IPR035704">
    <property type="entry name" value="SNX8/Mvp1_PX"/>
</dbReference>
<feature type="region of interest" description="Disordered" evidence="14">
    <location>
        <begin position="480"/>
        <end position="603"/>
    </location>
</feature>
<dbReference type="Pfam" id="PF19566">
    <property type="entry name" value="Snx8_BAR_dom"/>
    <property type="match status" value="1"/>
</dbReference>
<dbReference type="InterPro" id="IPR028662">
    <property type="entry name" value="SNX8/Mvp1"/>
</dbReference>
<keyword evidence="9" id="KW-0653">Protein transport</keyword>
<evidence type="ECO:0000256" key="4">
    <source>
        <dbReference type="ARBA" id="ARBA00007320"/>
    </source>
</evidence>
<evidence type="ECO:0000313" key="17">
    <source>
        <dbReference type="Proteomes" id="UP001302745"/>
    </source>
</evidence>
<dbReference type="InterPro" id="IPR005749">
    <property type="entry name" value="Ribosomal_uL15_bac-type"/>
</dbReference>
<evidence type="ECO:0000256" key="1">
    <source>
        <dbReference type="ARBA" id="ARBA00002474"/>
    </source>
</evidence>
<dbReference type="GO" id="GO:0016020">
    <property type="term" value="C:membrane"/>
    <property type="evidence" value="ECO:0007669"/>
    <property type="project" value="UniProtKB-SubCell"/>
</dbReference>
<evidence type="ECO:0000256" key="9">
    <source>
        <dbReference type="ARBA" id="ARBA00022927"/>
    </source>
</evidence>
<feature type="compositionally biased region" description="Polar residues" evidence="14">
    <location>
        <begin position="547"/>
        <end position="559"/>
    </location>
</feature>
<comment type="subcellular location">
    <subcellularLocation>
        <location evidence="3">Cytoplasm</location>
    </subcellularLocation>
    <subcellularLocation>
        <location evidence="2">Membrane</location>
        <topology evidence="2">Peripheral membrane protein</topology>
        <orientation evidence="2">Cytoplasmic side</orientation>
    </subcellularLocation>
</comment>
<dbReference type="SUPFAM" id="SSF52080">
    <property type="entry name" value="Ribosomal proteins L15p and L18e"/>
    <property type="match status" value="1"/>
</dbReference>
<dbReference type="Gene3D" id="3.100.10.10">
    <property type="match status" value="1"/>
</dbReference>
<gene>
    <name evidence="16" type="ORF">C8A00DRAFT_42804</name>
</gene>
<dbReference type="InterPro" id="IPR001683">
    <property type="entry name" value="PX_dom"/>
</dbReference>
<dbReference type="InterPro" id="IPR027267">
    <property type="entry name" value="AH/BAR_dom_sf"/>
</dbReference>
<dbReference type="GO" id="GO:0006412">
    <property type="term" value="P:translation"/>
    <property type="evidence" value="ECO:0007669"/>
    <property type="project" value="InterPro"/>
</dbReference>
<dbReference type="SMART" id="SM00312">
    <property type="entry name" value="PX"/>
    <property type="match status" value="1"/>
</dbReference>
<dbReference type="PANTHER" id="PTHR47554:SF1">
    <property type="entry name" value="SORTING NEXIN MVP1"/>
    <property type="match status" value="1"/>
</dbReference>
<dbReference type="GO" id="GO:0032266">
    <property type="term" value="F:phosphatidylinositol-3-phosphate binding"/>
    <property type="evidence" value="ECO:0007669"/>
    <property type="project" value="TreeGrafter"/>
</dbReference>
<comment type="function">
    <text evidence="1">Required for vacuolar protein sorting.</text>
</comment>
<evidence type="ECO:0000256" key="10">
    <source>
        <dbReference type="ARBA" id="ARBA00022980"/>
    </source>
</evidence>
<dbReference type="Gene3D" id="1.20.1270.60">
    <property type="entry name" value="Arfaptin homology (AH) domain/BAR domain"/>
    <property type="match status" value="1"/>
</dbReference>
<keyword evidence="17" id="KW-1185">Reference proteome</keyword>
<evidence type="ECO:0000256" key="3">
    <source>
        <dbReference type="ARBA" id="ARBA00004496"/>
    </source>
</evidence>
<dbReference type="Pfam" id="PF00828">
    <property type="entry name" value="Ribosomal_L27A"/>
    <property type="match status" value="1"/>
</dbReference>
<dbReference type="Pfam" id="PF00787">
    <property type="entry name" value="PX"/>
    <property type="match status" value="1"/>
</dbReference>
<dbReference type="InterPro" id="IPR036871">
    <property type="entry name" value="PX_dom_sf"/>
</dbReference>
<dbReference type="FunFam" id="3.30.1520.10:FF:000037">
    <property type="entry name" value="Sorting nexin mvp-1"/>
    <property type="match status" value="1"/>
</dbReference>
<evidence type="ECO:0000256" key="5">
    <source>
        <dbReference type="ARBA" id="ARBA00010883"/>
    </source>
</evidence>
<evidence type="ECO:0000256" key="7">
    <source>
        <dbReference type="ARBA" id="ARBA00022448"/>
    </source>
</evidence>
<evidence type="ECO:0000256" key="12">
    <source>
        <dbReference type="ARBA" id="ARBA00023274"/>
    </source>
</evidence>
<feature type="domain" description="PX" evidence="15">
    <location>
        <begin position="651"/>
        <end position="765"/>
    </location>
</feature>
<dbReference type="Gene3D" id="3.30.1520.10">
    <property type="entry name" value="Phox-like domain"/>
    <property type="match status" value="1"/>
</dbReference>
<evidence type="ECO:0000256" key="8">
    <source>
        <dbReference type="ARBA" id="ARBA00022490"/>
    </source>
</evidence>
<dbReference type="GO" id="GO:0042147">
    <property type="term" value="P:retrograde transport, endosome to Golgi"/>
    <property type="evidence" value="ECO:0007669"/>
    <property type="project" value="InterPro"/>
</dbReference>
<dbReference type="NCBIfam" id="TIGR01071">
    <property type="entry name" value="rplO_bact"/>
    <property type="match status" value="1"/>
</dbReference>
<keyword evidence="7" id="KW-0813">Transport</keyword>
<dbReference type="PROSITE" id="PS50195">
    <property type="entry name" value="PX"/>
    <property type="match status" value="1"/>
</dbReference>
<organism evidence="16 17">
    <name type="scientific">Chaetomidium leptoderma</name>
    <dbReference type="NCBI Taxonomy" id="669021"/>
    <lineage>
        <taxon>Eukaryota</taxon>
        <taxon>Fungi</taxon>
        <taxon>Dikarya</taxon>
        <taxon>Ascomycota</taxon>
        <taxon>Pezizomycotina</taxon>
        <taxon>Sordariomycetes</taxon>
        <taxon>Sordariomycetidae</taxon>
        <taxon>Sordariales</taxon>
        <taxon>Chaetomiaceae</taxon>
        <taxon>Chaetomidium</taxon>
    </lineage>
</organism>
<dbReference type="GO" id="GO:0003735">
    <property type="term" value="F:structural constituent of ribosome"/>
    <property type="evidence" value="ECO:0007669"/>
    <property type="project" value="InterPro"/>
</dbReference>
<dbReference type="HAMAP" id="MF_01341">
    <property type="entry name" value="Ribosomal_uL15"/>
    <property type="match status" value="1"/>
</dbReference>
<evidence type="ECO:0000313" key="16">
    <source>
        <dbReference type="EMBL" id="KAK4154449.1"/>
    </source>
</evidence>
<evidence type="ECO:0000256" key="13">
    <source>
        <dbReference type="ARBA" id="ARBA00072009"/>
    </source>
</evidence>
<keyword evidence="10" id="KW-0689">Ribosomal protein</keyword>
<dbReference type="InterPro" id="IPR036227">
    <property type="entry name" value="Ribosomal_uL15/eL18_sf"/>
</dbReference>
<dbReference type="Proteomes" id="UP001302745">
    <property type="component" value="Unassembled WGS sequence"/>
</dbReference>
<dbReference type="InterPro" id="IPR021131">
    <property type="entry name" value="Ribosomal_uL15/eL18"/>
</dbReference>
<feature type="region of interest" description="Disordered" evidence="14">
    <location>
        <begin position="63"/>
        <end position="84"/>
    </location>
</feature>
<dbReference type="GO" id="GO:0005829">
    <property type="term" value="C:cytosol"/>
    <property type="evidence" value="ECO:0007669"/>
    <property type="project" value="GOC"/>
</dbReference>
<dbReference type="CDD" id="cd06866">
    <property type="entry name" value="PX_SNX8_Mvp1p_like"/>
    <property type="match status" value="1"/>
</dbReference>
<reference evidence="16" key="2">
    <citation type="submission" date="2023-05" db="EMBL/GenBank/DDBJ databases">
        <authorList>
            <consortium name="Lawrence Berkeley National Laboratory"/>
            <person name="Steindorff A."/>
            <person name="Hensen N."/>
            <person name="Bonometti L."/>
            <person name="Westerberg I."/>
            <person name="Brannstrom I.O."/>
            <person name="Guillou S."/>
            <person name="Cros-Aarteil S."/>
            <person name="Calhoun S."/>
            <person name="Haridas S."/>
            <person name="Kuo A."/>
            <person name="Mondo S."/>
            <person name="Pangilinan J."/>
            <person name="Riley R."/>
            <person name="Labutti K."/>
            <person name="Andreopoulos B."/>
            <person name="Lipzen A."/>
            <person name="Chen C."/>
            <person name="Yanf M."/>
            <person name="Daum C."/>
            <person name="Ng V."/>
            <person name="Clum A."/>
            <person name="Ohm R."/>
            <person name="Martin F."/>
            <person name="Silar P."/>
            <person name="Natvig D."/>
            <person name="Lalanne C."/>
            <person name="Gautier V."/>
            <person name="Ament-Velasquez S.L."/>
            <person name="Kruys A."/>
            <person name="Hutchinson M.I."/>
            <person name="Powell A.J."/>
            <person name="Barry K."/>
            <person name="Miller A.N."/>
            <person name="Grigoriev I.V."/>
            <person name="Debuchy R."/>
            <person name="Gladieux P."/>
            <person name="Thoren M.H."/>
            <person name="Johannesson H."/>
        </authorList>
    </citation>
    <scope>NUCLEOTIDE SEQUENCE</scope>
    <source>
        <strain evidence="16">CBS 538.74</strain>
    </source>
</reference>
<comment type="caution">
    <text evidence="16">The sequence shown here is derived from an EMBL/GenBank/DDBJ whole genome shotgun (WGS) entry which is preliminary data.</text>
</comment>
<dbReference type="GO" id="GO:0005768">
    <property type="term" value="C:endosome"/>
    <property type="evidence" value="ECO:0007669"/>
    <property type="project" value="TreeGrafter"/>
</dbReference>
<proteinExistence type="inferred from homology"/>
<evidence type="ECO:0000256" key="6">
    <source>
        <dbReference type="ARBA" id="ARBA00014268"/>
    </source>
</evidence>
<feature type="compositionally biased region" description="Pro residues" evidence="14">
    <location>
        <begin position="486"/>
        <end position="499"/>
    </location>
</feature>
<keyword evidence="11" id="KW-0472">Membrane</keyword>
<dbReference type="GO" id="GO:0015934">
    <property type="term" value="C:large ribosomal subunit"/>
    <property type="evidence" value="ECO:0007669"/>
    <property type="project" value="InterPro"/>
</dbReference>
<evidence type="ECO:0000256" key="2">
    <source>
        <dbReference type="ARBA" id="ARBA00004287"/>
    </source>
</evidence>
<dbReference type="EMBL" id="MU856912">
    <property type="protein sequence ID" value="KAK4154449.1"/>
    <property type="molecule type" value="Genomic_DNA"/>
</dbReference>
<dbReference type="InterPro" id="IPR045734">
    <property type="entry name" value="Snx8_BAR_dom"/>
</dbReference>
<protein>
    <recommendedName>
        <fullName evidence="6">Sorting nexin MVP1</fullName>
    </recommendedName>
    <alternativeName>
        <fullName evidence="13">Sorting nexin mvp1</fullName>
    </alternativeName>
</protein>
<feature type="compositionally biased region" description="Low complexity" evidence="14">
    <location>
        <begin position="566"/>
        <end position="582"/>
    </location>
</feature>
<comment type="similarity">
    <text evidence="5">Belongs to the sorting nexin family.</text>
</comment>
<dbReference type="FunFam" id="1.20.1270.60:FF:000072">
    <property type="entry name" value="Sorting nexin MVP1"/>
    <property type="match status" value="1"/>
</dbReference>
<feature type="compositionally biased region" description="Basic and acidic residues" evidence="14">
    <location>
        <begin position="523"/>
        <end position="533"/>
    </location>
</feature>
<keyword evidence="12" id="KW-0687">Ribonucleoprotein</keyword>
<keyword evidence="8" id="KW-0963">Cytoplasm</keyword>
<feature type="region of interest" description="Disordered" evidence="14">
    <location>
        <begin position="283"/>
        <end position="353"/>
    </location>
</feature>
<reference evidence="16" key="1">
    <citation type="journal article" date="2023" name="Mol. Phylogenet. Evol.">
        <title>Genome-scale phylogeny and comparative genomics of the fungal order Sordariales.</title>
        <authorList>
            <person name="Hensen N."/>
            <person name="Bonometti L."/>
            <person name="Westerberg I."/>
            <person name="Brannstrom I.O."/>
            <person name="Guillou S."/>
            <person name="Cros-Aarteil S."/>
            <person name="Calhoun S."/>
            <person name="Haridas S."/>
            <person name="Kuo A."/>
            <person name="Mondo S."/>
            <person name="Pangilinan J."/>
            <person name="Riley R."/>
            <person name="LaButti K."/>
            <person name="Andreopoulos B."/>
            <person name="Lipzen A."/>
            <person name="Chen C."/>
            <person name="Yan M."/>
            <person name="Daum C."/>
            <person name="Ng V."/>
            <person name="Clum A."/>
            <person name="Steindorff A."/>
            <person name="Ohm R.A."/>
            <person name="Martin F."/>
            <person name="Silar P."/>
            <person name="Natvig D.O."/>
            <person name="Lalanne C."/>
            <person name="Gautier V."/>
            <person name="Ament-Velasquez S.L."/>
            <person name="Kruys A."/>
            <person name="Hutchinson M.I."/>
            <person name="Powell A.J."/>
            <person name="Barry K."/>
            <person name="Miller A.N."/>
            <person name="Grigoriev I.V."/>
            <person name="Debuchy R."/>
            <person name="Gladieux P."/>
            <person name="Hiltunen Thoren M."/>
            <person name="Johannesson H."/>
        </authorList>
    </citation>
    <scope>NUCLEOTIDE SEQUENCE</scope>
    <source>
        <strain evidence="16">CBS 538.74</strain>
    </source>
</reference>
<dbReference type="InterPro" id="IPR030878">
    <property type="entry name" value="Ribosomal_uL15"/>
</dbReference>
<dbReference type="PANTHER" id="PTHR47554">
    <property type="entry name" value="SORTING NEXIN MVP1"/>
    <property type="match status" value="1"/>
</dbReference>
<evidence type="ECO:0000256" key="11">
    <source>
        <dbReference type="ARBA" id="ARBA00023136"/>
    </source>
</evidence>
<evidence type="ECO:0000259" key="15">
    <source>
        <dbReference type="PROSITE" id="PS50195"/>
    </source>
</evidence>
<evidence type="ECO:0000256" key="14">
    <source>
        <dbReference type="SAM" id="MobiDB-lite"/>
    </source>
</evidence>
<name>A0AAN6ZY47_9PEZI</name>
<dbReference type="SUPFAM" id="SSF64268">
    <property type="entry name" value="PX domain"/>
    <property type="match status" value="1"/>
</dbReference>
<sequence>MPPRLPFAQAARCCAAAIEAPSRPASLVSLFAALSVQTRSASILASLSDNKGAYQKRIRVGRGASSGYGKTSGRGHKGQKQRSTINPWFQGGQTPLVVSHGRAGFVNHRAPVMMELNLDRLQTWIDAGRIDPTKQITPREIIKSGVIGSTIKDGIKLLARGGDTLKTPVDIMVSRASASAIKAVEQAGGKITTRYYTKEAIRRLVKGESISTDKPLPVGPEFVEGVLAQARATKKHYHRLPDPTSRVDIEYYRDPAHRGYLSHKLQPGESPSLYFKVPGATATYSKPKSKEKPEDASSPDESPNLQSSSFADHSRSSLFEDEPPMTKSTSTALFADDDAGSDSPWDMPTPRKQQTRADVIRNLLPASEVPDTYIEAFDTVVAEHGSGGRITAGGIARTLAAAKLGADAQAQIMGLVVPGGGGEEVTLDRSHFNVLLALIGLSQEGEAVGLDGVDERRRDLPQPKLHGLVESAPALPHLGELAAKPPQRPATPPKAPEPVSPKRHRSVGRPSMDYPDDPWNTPDVHRGHNHGPEPPRPNGQDAPISAGSANGNVYGTSPQAALPSRTTSTFTTSVPPSGTGSVAETPGAWGFFDGNPPPPAGFNEPAPNPTAPFGGIGGSAPPREPVAGLPSAPVPTTNRSIGGGRTGATVEEAILVTLMPEKEGMFFFQHHNYEVTSSRRGSKVIRRYSDFVWLLDCLHKRYPFRVLPLLPPKRVAVNGNHLSNDGAFIEKRRRGLARFLSALVRHPILNQEQLVIMFLTVPTELSVWRKQATISVQDEFTGRPLPPGLEDLLPPTLEDLFVCTRAGVKRSAELYITVCNIMDRLVKRSEGVAADHARIALSLVSLTEASADTYATDTNDVPLLNDGLQAMSKHLRTAQSLMEDEARAWDAGVLEDLKRQRDALVSLRDLFDRRERLDKDNIPSLEKRIASNETKLASLRAKPEGMVRPGETEKVVEAIIKDKESIVNQHNRSVFVKECLRDELSYFQHTQYNVSRWNQDWAQERVKYSEMLADNWRRLLDGLEGMPLGD</sequence>
<dbReference type="CDD" id="cd07597">
    <property type="entry name" value="BAR_SNX8"/>
    <property type="match status" value="1"/>
</dbReference>
<dbReference type="GO" id="GO:0006623">
    <property type="term" value="P:protein targeting to vacuole"/>
    <property type="evidence" value="ECO:0007669"/>
    <property type="project" value="TreeGrafter"/>
</dbReference>